<dbReference type="Pfam" id="PF00668">
    <property type="entry name" value="Condensation"/>
    <property type="match status" value="1"/>
</dbReference>
<organism evidence="5 6">
    <name type="scientific">Thiocapsa marina 5811</name>
    <dbReference type="NCBI Taxonomy" id="768671"/>
    <lineage>
        <taxon>Bacteria</taxon>
        <taxon>Pseudomonadati</taxon>
        <taxon>Pseudomonadota</taxon>
        <taxon>Gammaproteobacteria</taxon>
        <taxon>Chromatiales</taxon>
        <taxon>Chromatiaceae</taxon>
        <taxon>Thiocapsa</taxon>
    </lineage>
</organism>
<dbReference type="GO" id="GO:0047689">
    <property type="term" value="F:aspartate racemase activity"/>
    <property type="evidence" value="ECO:0007669"/>
    <property type="project" value="UniProtKB-EC"/>
</dbReference>
<gene>
    <name evidence="5" type="ORF">ThimaDRAFT_1544</name>
</gene>
<evidence type="ECO:0000256" key="3">
    <source>
        <dbReference type="ARBA" id="ARBA00022553"/>
    </source>
</evidence>
<dbReference type="EC" id="5.1.1.13" evidence="5"/>
<dbReference type="Pfam" id="PF00975">
    <property type="entry name" value="Thioesterase"/>
    <property type="match status" value="1"/>
</dbReference>
<dbReference type="STRING" id="768671.ThimaDRAFT_1544"/>
<evidence type="ECO:0000313" key="5">
    <source>
        <dbReference type="EMBL" id="EGV19400.1"/>
    </source>
</evidence>
<dbReference type="Gene3D" id="3.30.559.10">
    <property type="entry name" value="Chloramphenicol acetyltransferase-like domain"/>
    <property type="match status" value="1"/>
</dbReference>
<dbReference type="InterPro" id="IPR025110">
    <property type="entry name" value="AMP-bd_C"/>
</dbReference>
<feature type="domain" description="Carrier" evidence="4">
    <location>
        <begin position="1016"/>
        <end position="1091"/>
    </location>
</feature>
<keyword evidence="2" id="KW-0596">Phosphopantetheine</keyword>
<dbReference type="RefSeq" id="WP_007192421.1">
    <property type="nucleotide sequence ID" value="NZ_AFWV01000004.1"/>
</dbReference>
<dbReference type="PANTHER" id="PTHR45527:SF1">
    <property type="entry name" value="FATTY ACID SYNTHASE"/>
    <property type="match status" value="1"/>
</dbReference>
<reference evidence="5 6" key="1">
    <citation type="submission" date="2011-06" db="EMBL/GenBank/DDBJ databases">
        <title>The draft genome of Thiocapsa marina 5811.</title>
        <authorList>
            <consortium name="US DOE Joint Genome Institute (JGI-PGF)"/>
            <person name="Lucas S."/>
            <person name="Han J."/>
            <person name="Cheng J.-F."/>
            <person name="Goodwin L."/>
            <person name="Pitluck S."/>
            <person name="Peters L."/>
            <person name="Land M.L."/>
            <person name="Hauser L."/>
            <person name="Vogl K."/>
            <person name="Liu Z."/>
            <person name="Imhoff J."/>
            <person name="Thiel V."/>
            <person name="Frigaard N.-U."/>
            <person name="Bryant D."/>
            <person name="Woyke T.J."/>
        </authorList>
    </citation>
    <scope>NUCLEOTIDE SEQUENCE [LARGE SCALE GENOMIC DNA]</scope>
    <source>
        <strain evidence="5 6">5811</strain>
    </source>
</reference>
<dbReference type="Gene3D" id="3.40.50.1820">
    <property type="entry name" value="alpha/beta hydrolase"/>
    <property type="match status" value="1"/>
</dbReference>
<dbReference type="SMART" id="SM00823">
    <property type="entry name" value="PKS_PP"/>
    <property type="match status" value="1"/>
</dbReference>
<dbReference type="Gene3D" id="1.10.1200.10">
    <property type="entry name" value="ACP-like"/>
    <property type="match status" value="1"/>
</dbReference>
<dbReference type="InterPro" id="IPR009081">
    <property type="entry name" value="PP-bd_ACP"/>
</dbReference>
<dbReference type="SUPFAM" id="SSF53474">
    <property type="entry name" value="alpha/beta-Hydrolases"/>
    <property type="match status" value="1"/>
</dbReference>
<dbReference type="Proteomes" id="UP000005459">
    <property type="component" value="Unassembled WGS sequence"/>
</dbReference>
<evidence type="ECO:0000256" key="2">
    <source>
        <dbReference type="ARBA" id="ARBA00022450"/>
    </source>
</evidence>
<dbReference type="InterPro" id="IPR044894">
    <property type="entry name" value="TubC_N_sf"/>
</dbReference>
<dbReference type="InterPro" id="IPR006162">
    <property type="entry name" value="Ppantetheine_attach_site"/>
</dbReference>
<keyword evidence="5" id="KW-0413">Isomerase</keyword>
<dbReference type="EMBL" id="AFWV01000004">
    <property type="protein sequence ID" value="EGV19400.1"/>
    <property type="molecule type" value="Genomic_DNA"/>
</dbReference>
<dbReference type="PROSITE" id="PS00012">
    <property type="entry name" value="PHOSPHOPANTETHEINE"/>
    <property type="match status" value="1"/>
</dbReference>
<dbReference type="GO" id="GO:0031177">
    <property type="term" value="F:phosphopantetheine binding"/>
    <property type="evidence" value="ECO:0007669"/>
    <property type="project" value="InterPro"/>
</dbReference>
<dbReference type="CDD" id="cd19531">
    <property type="entry name" value="LCL_NRPS-like"/>
    <property type="match status" value="1"/>
</dbReference>
<dbReference type="InterPro" id="IPR001031">
    <property type="entry name" value="Thioesterase"/>
</dbReference>
<keyword evidence="6" id="KW-1185">Reference proteome</keyword>
<dbReference type="PANTHER" id="PTHR45527">
    <property type="entry name" value="NONRIBOSOMAL PEPTIDE SYNTHETASE"/>
    <property type="match status" value="1"/>
</dbReference>
<dbReference type="SUPFAM" id="SSF52777">
    <property type="entry name" value="CoA-dependent acyltransferases"/>
    <property type="match status" value="2"/>
</dbReference>
<dbReference type="InterPro" id="IPR020806">
    <property type="entry name" value="PKS_PP-bd"/>
</dbReference>
<dbReference type="Gene3D" id="3.30.300.30">
    <property type="match status" value="1"/>
</dbReference>
<dbReference type="eggNOG" id="COG1020">
    <property type="taxonomic scope" value="Bacteria"/>
</dbReference>
<dbReference type="GO" id="GO:0043041">
    <property type="term" value="P:amino acid activation for nonribosomal peptide biosynthetic process"/>
    <property type="evidence" value="ECO:0007669"/>
    <property type="project" value="TreeGrafter"/>
</dbReference>
<dbReference type="PROSITE" id="PS50075">
    <property type="entry name" value="CARRIER"/>
    <property type="match status" value="1"/>
</dbReference>
<dbReference type="SUPFAM" id="SSF56801">
    <property type="entry name" value="Acetyl-CoA synthetase-like"/>
    <property type="match status" value="1"/>
</dbReference>
<sequence>MTGLESFETLVLAGWRFWLDGERLRYRAPKSGLDAEVLERLRADRGRLVEALQRDPGCLDLAPLSHGQKALWLLQQLEPGSVAYNQSMLLHPGPTADAALWRAVCRHLLRRHPVLGTTFSLRDGEPVQRFGASAGLDWAEIRPSSETSDLTETLQRLQAEPFDLEHGPVARFRWILAETGPTLAILIHHIACDGWSFEIMRRELLALCDRADAVGDPAQSLPELRHDYRDFVLWQREMLASTRGEQLWDFWKTVLTGPIAPLELPRDFERSPKRLRCAGTVESVLDAEASARLGVLAKSRGVTLNVLMLAGFLALLHRWTRHTDLLVGVPTAGRGLPEWQGVVGYFVDPVAIRAGLDPDDAFDTLLEQVRSRFLAALEHRDLPFALIVERLGGQRDPERSPLFDVLFNFIGRRGADPLAEIAAVDAKFELTLTVVELDAGLRLSFGFRTDLFEAATIEQLSAGFKRLLAAICDDSSRPVAHLPLLADSIPEPAIRGRALDSAALQPVYVLIREAARRHPDAVALADWPESDTGAVRSLSYRALSKEIDRIAGGLLSAGCVRGSRIGLCCERGSDAVVGLLAVLAAGGAYVPLDPDDPPHLMREMLARAGVSLLLTQGELAQRLQTLGAPVLLLEDMQAPMYDRTLPEACVGPDDLAYVIFTSGSTGRPKGVAVEHRGLTNYVASMTEELGIQPESSFALVSSLTADLGNTAIFLALTSGGTLHVLPKAMTTEPAGFREALAHGIDYLKIAPSHLAALGVGGPRPLPRKGLILGGESSPSEWVQGLLAKGRCRIFNHYGPTEATIGVLMHEVRRGERNSGSTLPLSRAVANCAILLLDPSRQPVPKGFPGEIWIAGPCLARGYVGESAGDTSGFAVLPGIGRAYRTGDLARQWSDGVLRILGRVDRQVNLHGHRIELAQIEQALLAHDEVEQALVLPDADGLHASRLIAWVVASEVGRADLSRDALRGFLAARLPAHLIPNRFHLVDRIILTPNGKVDARAMRALQPAEITGQRRAPITDATQLRLGVIFSEVLRVEQLSAQDDFFALGGHSLLAVQLAGRIFEEFGKRLPLAVFFTHRTIEALAEALRQSGDPVERDTVLVPIRRSGDGAPIILFPGAGGSILYFEALAVALGALAPIWGAQGSRGDVASMASRYHEAILRHLGPRPCHLIGHSFGALVAFELARLREAAGYPTGSLWALDNPGPRAVGEERYRDWSLPDWYAHIARRIARLYDVPLALDRAALDGRTGAEQAERFADYLVEAGALPRGTPREQLEEYVATYRENVIAGERYAGPVAPLRMPIQLVKARDRDGLLASEDAPEDLSSDWMSCSAQPIRSFEVPGTHITMLLRPHVDHLAERIRSLIGASSESNDMDREVLSP</sequence>
<dbReference type="InterPro" id="IPR001242">
    <property type="entry name" value="Condensation_dom"/>
</dbReference>
<proteinExistence type="predicted"/>
<dbReference type="OrthoDB" id="9757559at2"/>
<dbReference type="PROSITE" id="PS00455">
    <property type="entry name" value="AMP_BINDING"/>
    <property type="match status" value="1"/>
</dbReference>
<dbReference type="Gene3D" id="3.30.559.30">
    <property type="entry name" value="Nonribosomal peptide synthetase, condensation domain"/>
    <property type="match status" value="1"/>
</dbReference>
<keyword evidence="3" id="KW-0597">Phosphoprotein</keyword>
<dbReference type="GO" id="GO:0047527">
    <property type="term" value="F:2,3-dihydroxybenzoate-serine ligase activity"/>
    <property type="evidence" value="ECO:0007669"/>
    <property type="project" value="TreeGrafter"/>
</dbReference>
<protein>
    <submittedName>
        <fullName evidence="5">Amino acid adenylation domain protein</fullName>
        <ecNumber evidence="5">5.1.1.13</ecNumber>
    </submittedName>
</protein>
<dbReference type="Pfam" id="PF13193">
    <property type="entry name" value="AMP-binding_C"/>
    <property type="match status" value="1"/>
</dbReference>
<dbReference type="Gene3D" id="3.40.50.12780">
    <property type="entry name" value="N-terminal domain of ligase-like"/>
    <property type="match status" value="1"/>
</dbReference>
<name>F9U9E2_9GAMM</name>
<dbReference type="GO" id="GO:0009239">
    <property type="term" value="P:enterobactin biosynthetic process"/>
    <property type="evidence" value="ECO:0007669"/>
    <property type="project" value="TreeGrafter"/>
</dbReference>
<dbReference type="GO" id="GO:0005829">
    <property type="term" value="C:cytosol"/>
    <property type="evidence" value="ECO:0007669"/>
    <property type="project" value="TreeGrafter"/>
</dbReference>
<dbReference type="Pfam" id="PF00550">
    <property type="entry name" value="PP-binding"/>
    <property type="match status" value="1"/>
</dbReference>
<evidence type="ECO:0000259" key="4">
    <source>
        <dbReference type="PROSITE" id="PS50075"/>
    </source>
</evidence>
<dbReference type="Gene3D" id="1.10.10.1830">
    <property type="entry name" value="Non-ribosomal peptide synthase, adenylation domain"/>
    <property type="match status" value="1"/>
</dbReference>
<dbReference type="InterPro" id="IPR010071">
    <property type="entry name" value="AA_adenyl_dom"/>
</dbReference>
<comment type="cofactor">
    <cofactor evidence="1">
        <name>pantetheine 4'-phosphate</name>
        <dbReference type="ChEBI" id="CHEBI:47942"/>
    </cofactor>
</comment>
<accession>F9U9E2</accession>
<dbReference type="FunFam" id="3.40.50.980:FF:000001">
    <property type="entry name" value="Non-ribosomal peptide synthetase"/>
    <property type="match status" value="1"/>
</dbReference>
<dbReference type="SUPFAM" id="SSF47336">
    <property type="entry name" value="ACP-like"/>
    <property type="match status" value="1"/>
</dbReference>
<dbReference type="InterPro" id="IPR000873">
    <property type="entry name" value="AMP-dep_synth/lig_dom"/>
</dbReference>
<dbReference type="CDD" id="cd05930">
    <property type="entry name" value="A_NRPS"/>
    <property type="match status" value="1"/>
</dbReference>
<dbReference type="InterPro" id="IPR023213">
    <property type="entry name" value="CAT-like_dom_sf"/>
</dbReference>
<dbReference type="InterPro" id="IPR045851">
    <property type="entry name" value="AMP-bd_C_sf"/>
</dbReference>
<evidence type="ECO:0000313" key="6">
    <source>
        <dbReference type="Proteomes" id="UP000005459"/>
    </source>
</evidence>
<dbReference type="InterPro" id="IPR029058">
    <property type="entry name" value="AB_hydrolase_fold"/>
</dbReference>
<dbReference type="InterPro" id="IPR036736">
    <property type="entry name" value="ACP-like_sf"/>
</dbReference>
<dbReference type="GO" id="GO:0009366">
    <property type="term" value="C:enterobactin synthetase complex"/>
    <property type="evidence" value="ECO:0007669"/>
    <property type="project" value="TreeGrafter"/>
</dbReference>
<dbReference type="InterPro" id="IPR042099">
    <property type="entry name" value="ANL_N_sf"/>
</dbReference>
<evidence type="ECO:0000256" key="1">
    <source>
        <dbReference type="ARBA" id="ARBA00001957"/>
    </source>
</evidence>
<dbReference type="Pfam" id="PF00501">
    <property type="entry name" value="AMP-binding"/>
    <property type="match status" value="1"/>
</dbReference>
<dbReference type="InterPro" id="IPR020845">
    <property type="entry name" value="AMP-binding_CS"/>
</dbReference>
<dbReference type="NCBIfam" id="TIGR01733">
    <property type="entry name" value="AA-adenyl-dom"/>
    <property type="match status" value="1"/>
</dbReference>